<reference evidence="1 2" key="1">
    <citation type="submission" date="2018-07" db="EMBL/GenBank/DDBJ databases">
        <title>Lottiidibacillus patelloidae gen. nov., sp. nov., isolated from the intestinal tract of a marine limpet and the reclassification of B. taeanensis BH030017T, B. algicola KMM 3737T and B. hwajinpoensis SW-72T as genus Lottiidibacillus.</title>
        <authorList>
            <person name="Liu R."/>
            <person name="Huang Z."/>
        </authorList>
    </citation>
    <scope>NUCLEOTIDE SEQUENCE [LARGE SCALE GENOMIC DNA]</scope>
    <source>
        <strain evidence="1 2">BH030017</strain>
    </source>
</reference>
<dbReference type="Proteomes" id="UP000253314">
    <property type="component" value="Unassembled WGS sequence"/>
</dbReference>
<comment type="caution">
    <text evidence="1">The sequence shown here is derived from an EMBL/GenBank/DDBJ whole genome shotgun (WGS) entry which is preliminary data.</text>
</comment>
<accession>A0A366XZS6</accession>
<dbReference type="EMBL" id="QOCW01000009">
    <property type="protein sequence ID" value="RBW69653.1"/>
    <property type="molecule type" value="Genomic_DNA"/>
</dbReference>
<evidence type="ECO:0000313" key="2">
    <source>
        <dbReference type="Proteomes" id="UP000253314"/>
    </source>
</evidence>
<protein>
    <submittedName>
        <fullName evidence="1">Uncharacterized protein</fullName>
    </submittedName>
</protein>
<sequence>MKQYVFSFSTHSLDFNSREYKIEAPGMMDALMKVKHIKANVEAEISSTVHIHFKGIAYSE</sequence>
<name>A0A366XZS6_9BACI</name>
<gene>
    <name evidence="1" type="ORF">DS031_10540</name>
</gene>
<dbReference type="OrthoDB" id="2913353at2"/>
<evidence type="ECO:0000313" key="1">
    <source>
        <dbReference type="EMBL" id="RBW69653.1"/>
    </source>
</evidence>
<dbReference type="RefSeq" id="WP_113806039.1">
    <property type="nucleotide sequence ID" value="NZ_QOCW01000009.1"/>
</dbReference>
<dbReference type="AlphaFoldDB" id="A0A366XZS6"/>
<proteinExistence type="predicted"/>
<keyword evidence="2" id="KW-1185">Reference proteome</keyword>
<organism evidence="1 2">
    <name type="scientific">Bacillus taeanensis</name>
    <dbReference type="NCBI Taxonomy" id="273032"/>
    <lineage>
        <taxon>Bacteria</taxon>
        <taxon>Bacillati</taxon>
        <taxon>Bacillota</taxon>
        <taxon>Bacilli</taxon>
        <taxon>Bacillales</taxon>
        <taxon>Bacillaceae</taxon>
        <taxon>Bacillus</taxon>
    </lineage>
</organism>